<feature type="compositionally biased region" description="Basic and acidic residues" evidence="8">
    <location>
        <begin position="341"/>
        <end position="353"/>
    </location>
</feature>
<feature type="compositionally biased region" description="Polar residues" evidence="8">
    <location>
        <begin position="155"/>
        <end position="169"/>
    </location>
</feature>
<dbReference type="OrthoDB" id="445326at2759"/>
<keyword evidence="10" id="KW-1185">Reference proteome</keyword>
<sequence length="680" mass="75492">MEASSICDSISATPHCFLRPSHELHIASRLAAKSFLDPLTFSASKQRRNTSKKAQGNSGVSKKNSRQGQPLYIDGFSVDQIWEQAVRIISHTSDELNDNTLASSEPLDKPDSRPSHHPHESSISEEDSSLSGNESYESDSDAEQISEDADAADDLSSNEGSSDIENGSFQGIEDGSSVSEYGQSDTYVEDKFNLNDGFFSIDDFNKQSEYLENLDAKGAPEEFSDEEEIDWHIAPTAASMQDSDRPNKKEAKGRHDDESSSESEDDGPTFGNADLMNDDSDGDMEGANDDAGDWIDTTEIKYDDFFAPPARKASRKKSRPLPKTQPSQSVTNNDDEDDGDVERAMADVRRDIFDDVSENSDVEMDEQTGGAQPERSTHEKQRAKIADEIRRLEMANVAEKAWMLAGEAKASQRPVNSLIENDLDFERIGKPVPVVTNETSEAIEQLIKQRILAKEFDEVVRRLPDLLQRNSASRGRVEVDQNKSQHSLAELYEKEHLKMNDPGYVDEKDEKLKRHHAEIDQLWRNTSSQLDVLSNWHYKPKIAQPSINVISDVATVAMEEARPSGAGSLGEQGTLAPQEIYAPNEKNGFGGEVVLRSGLSMAKDEMSREDKSKRRRKQKEQLKNAKSLPTSKKKADEGQQIVTDLKKGGVNIVGDKGQLQNLDGEQPLRTAETQAGRLKL</sequence>
<reference evidence="10" key="1">
    <citation type="submission" date="2020-06" db="EMBL/GenBank/DDBJ databases">
        <title>A chromosome-scale genome assembly of Talaromyces rugulosus W13939.</title>
        <authorList>
            <person name="Wang B."/>
            <person name="Guo L."/>
            <person name="Ye K."/>
            <person name="Wang L."/>
        </authorList>
    </citation>
    <scope>NUCLEOTIDE SEQUENCE [LARGE SCALE GENOMIC DNA]</scope>
    <source>
        <strain evidence="10">W13939</strain>
    </source>
</reference>
<comment type="similarity">
    <text evidence="6 7">Belongs to the MPP10 family.</text>
</comment>
<evidence type="ECO:0000256" key="1">
    <source>
        <dbReference type="ARBA" id="ARBA00004604"/>
    </source>
</evidence>
<keyword evidence="2 7" id="KW-0690">Ribosome biogenesis</keyword>
<feature type="region of interest" description="Disordered" evidence="8">
    <location>
        <begin position="657"/>
        <end position="680"/>
    </location>
</feature>
<comment type="function">
    <text evidence="7">Involved in nucleolar processing of pre-18S ribosomal RNA.</text>
</comment>
<dbReference type="PANTHER" id="PTHR17039">
    <property type="entry name" value="U3 SMALL NUCLEOLAR RIBONUCLEOPROTEIN PROTEIN MPP10"/>
    <property type="match status" value="1"/>
</dbReference>
<keyword evidence="5 7" id="KW-0687">Ribonucleoprotein</keyword>
<dbReference type="Pfam" id="PF04006">
    <property type="entry name" value="Mpp10"/>
    <property type="match status" value="1"/>
</dbReference>
<feature type="region of interest" description="Disordered" evidence="8">
    <location>
        <begin position="212"/>
        <end position="382"/>
    </location>
</feature>
<name>A0A7H8QR27_TALRU</name>
<feature type="region of interest" description="Disordered" evidence="8">
    <location>
        <begin position="97"/>
        <end position="183"/>
    </location>
</feature>
<gene>
    <name evidence="9" type="ORF">TRUGW13939_03525</name>
</gene>
<feature type="compositionally biased region" description="Basic and acidic residues" evidence="8">
    <location>
        <begin position="106"/>
        <end position="122"/>
    </location>
</feature>
<dbReference type="GeneID" id="55991028"/>
<dbReference type="GO" id="GO:0005732">
    <property type="term" value="C:sno(s)RNA-containing ribonucleoprotein complex"/>
    <property type="evidence" value="ECO:0007669"/>
    <property type="project" value="UniProtKB-UniRule"/>
</dbReference>
<feature type="compositionally biased region" description="Polar residues" evidence="8">
    <location>
        <begin position="52"/>
        <end position="68"/>
    </location>
</feature>
<dbReference type="GO" id="GO:0034457">
    <property type="term" value="C:Mpp10 complex"/>
    <property type="evidence" value="ECO:0007669"/>
    <property type="project" value="UniProtKB-UniRule"/>
</dbReference>
<evidence type="ECO:0000256" key="3">
    <source>
        <dbReference type="ARBA" id="ARBA00022552"/>
    </source>
</evidence>
<evidence type="ECO:0000256" key="2">
    <source>
        <dbReference type="ARBA" id="ARBA00022517"/>
    </source>
</evidence>
<dbReference type="PANTHER" id="PTHR17039:SF0">
    <property type="entry name" value="U3 SMALL NUCLEOLAR RIBONUCLEOPROTEIN PROTEIN MPP10"/>
    <property type="match status" value="1"/>
</dbReference>
<feature type="compositionally biased region" description="Acidic residues" evidence="8">
    <location>
        <begin position="136"/>
        <end position="153"/>
    </location>
</feature>
<protein>
    <recommendedName>
        <fullName evidence="7">U3 small nucleolar ribonucleoprotein protein MPP10</fullName>
    </recommendedName>
</protein>
<dbReference type="KEGG" id="trg:TRUGW13939_03525"/>
<evidence type="ECO:0000256" key="6">
    <source>
        <dbReference type="ARBA" id="ARBA00029455"/>
    </source>
</evidence>
<feature type="compositionally biased region" description="Basic and acidic residues" evidence="8">
    <location>
        <begin position="242"/>
        <end position="258"/>
    </location>
</feature>
<evidence type="ECO:0000256" key="4">
    <source>
        <dbReference type="ARBA" id="ARBA00023242"/>
    </source>
</evidence>
<dbReference type="PIRSF" id="PIRSF017300">
    <property type="entry name" value="snoRNP_Mpp10"/>
    <property type="match status" value="1"/>
</dbReference>
<feature type="region of interest" description="Disordered" evidence="8">
    <location>
        <begin position="600"/>
        <end position="639"/>
    </location>
</feature>
<feature type="compositionally biased region" description="Basic and acidic residues" evidence="8">
    <location>
        <begin position="602"/>
        <end position="612"/>
    </location>
</feature>
<dbReference type="RefSeq" id="XP_035342598.1">
    <property type="nucleotide sequence ID" value="XM_035486705.1"/>
</dbReference>
<keyword evidence="4 7" id="KW-0539">Nucleus</keyword>
<evidence type="ECO:0000313" key="9">
    <source>
        <dbReference type="EMBL" id="QKX56420.1"/>
    </source>
</evidence>
<feature type="compositionally biased region" description="Acidic residues" evidence="8">
    <location>
        <begin position="276"/>
        <end position="293"/>
    </location>
</feature>
<evidence type="ECO:0000256" key="5">
    <source>
        <dbReference type="ARBA" id="ARBA00023274"/>
    </source>
</evidence>
<dbReference type="EMBL" id="CP055899">
    <property type="protein sequence ID" value="QKX56420.1"/>
    <property type="molecule type" value="Genomic_DNA"/>
</dbReference>
<accession>A0A7H8QR27</accession>
<evidence type="ECO:0000256" key="8">
    <source>
        <dbReference type="SAM" id="MobiDB-lite"/>
    </source>
</evidence>
<feature type="compositionally biased region" description="Acidic residues" evidence="8">
    <location>
        <begin position="354"/>
        <end position="366"/>
    </location>
</feature>
<dbReference type="GO" id="GO:0006364">
    <property type="term" value="P:rRNA processing"/>
    <property type="evidence" value="ECO:0007669"/>
    <property type="project" value="UniProtKB-KW"/>
</dbReference>
<dbReference type="AlphaFoldDB" id="A0A7H8QR27"/>
<feature type="region of interest" description="Disordered" evidence="8">
    <location>
        <begin position="43"/>
        <end position="70"/>
    </location>
</feature>
<dbReference type="Proteomes" id="UP000509510">
    <property type="component" value="Chromosome II"/>
</dbReference>
<dbReference type="InterPro" id="IPR012173">
    <property type="entry name" value="Mpp10"/>
</dbReference>
<keyword evidence="3 7" id="KW-0698">rRNA processing</keyword>
<dbReference type="GO" id="GO:0032040">
    <property type="term" value="C:small-subunit processome"/>
    <property type="evidence" value="ECO:0007669"/>
    <property type="project" value="TreeGrafter"/>
</dbReference>
<evidence type="ECO:0000313" key="10">
    <source>
        <dbReference type="Proteomes" id="UP000509510"/>
    </source>
</evidence>
<proteinExistence type="inferred from homology"/>
<comment type="subcellular location">
    <subcellularLocation>
        <location evidence="1 7">Nucleus</location>
        <location evidence="1 7">Nucleolus</location>
    </subcellularLocation>
</comment>
<organism evidence="9 10">
    <name type="scientific">Talaromyces rugulosus</name>
    <name type="common">Penicillium rugulosum</name>
    <dbReference type="NCBI Taxonomy" id="121627"/>
    <lineage>
        <taxon>Eukaryota</taxon>
        <taxon>Fungi</taxon>
        <taxon>Dikarya</taxon>
        <taxon>Ascomycota</taxon>
        <taxon>Pezizomycotina</taxon>
        <taxon>Eurotiomycetes</taxon>
        <taxon>Eurotiomycetidae</taxon>
        <taxon>Eurotiales</taxon>
        <taxon>Trichocomaceae</taxon>
        <taxon>Talaromyces</taxon>
        <taxon>Talaromyces sect. Islandici</taxon>
    </lineage>
</organism>
<evidence type="ECO:0000256" key="7">
    <source>
        <dbReference type="PIRNR" id="PIRNR017300"/>
    </source>
</evidence>